<dbReference type="AlphaFoldDB" id="A0AAD7PPT1"/>
<dbReference type="InterPro" id="IPR001606">
    <property type="entry name" value="ARID_dom"/>
</dbReference>
<organism evidence="4 5">
    <name type="scientific">Quillaja saponaria</name>
    <name type="common">Soap bark tree</name>
    <dbReference type="NCBI Taxonomy" id="32244"/>
    <lineage>
        <taxon>Eukaryota</taxon>
        <taxon>Viridiplantae</taxon>
        <taxon>Streptophyta</taxon>
        <taxon>Embryophyta</taxon>
        <taxon>Tracheophyta</taxon>
        <taxon>Spermatophyta</taxon>
        <taxon>Magnoliopsida</taxon>
        <taxon>eudicotyledons</taxon>
        <taxon>Gunneridae</taxon>
        <taxon>Pentapetalae</taxon>
        <taxon>rosids</taxon>
        <taxon>fabids</taxon>
        <taxon>Fabales</taxon>
        <taxon>Quillajaceae</taxon>
        <taxon>Quillaja</taxon>
    </lineage>
</organism>
<dbReference type="PANTHER" id="PTHR46410:SF1">
    <property type="entry name" value="AT-RICH INTERACTIVE DOMAIN-CONTAINING PROTEIN 1"/>
    <property type="match status" value="1"/>
</dbReference>
<accession>A0AAD7PPT1</accession>
<dbReference type="InterPro" id="IPR000949">
    <property type="entry name" value="ELM2_dom"/>
</dbReference>
<dbReference type="Proteomes" id="UP001163823">
    <property type="component" value="Chromosome 7"/>
</dbReference>
<feature type="domain" description="ARID" evidence="3">
    <location>
        <begin position="57"/>
        <end position="150"/>
    </location>
</feature>
<dbReference type="Pfam" id="PF01388">
    <property type="entry name" value="ARID"/>
    <property type="match status" value="1"/>
</dbReference>
<evidence type="ECO:0000313" key="4">
    <source>
        <dbReference type="EMBL" id="KAJ7962415.1"/>
    </source>
</evidence>
<dbReference type="SMART" id="SM01189">
    <property type="entry name" value="ELM2"/>
    <property type="match status" value="1"/>
</dbReference>
<dbReference type="EMBL" id="JARAOO010000007">
    <property type="protein sequence ID" value="KAJ7962414.1"/>
    <property type="molecule type" value="Genomic_DNA"/>
</dbReference>
<dbReference type="InterPro" id="IPR036431">
    <property type="entry name" value="ARID_dom_sf"/>
</dbReference>
<sequence length="646" mass="73112">MAGWSMVADKSALGCTKTPHKLEQDGFSVDLWEARGGEVEGKPDKPSWDSIVKSEQDKLRYWFHQFLSVFLKEICAHDSFRPNPPSLGDGQCVDLYKLFMVVREKGGYDVVSKNILWDSVAEESGLGTNVGPAVKLVYVKYLDNLDKLSKRVASKGSDCGLSNSGNDLGECLMELKAEVKGLLNQERSEEVYRLLDLVCELGFSDVGKLYKTDKVKNVVVRSCGAMKVKDESILDLDMIESKLNVTSVEQLDECKICVDGKENIHLNPRNIAVNVQHVINLSEDDDEVNSTPGVLNGDNKYKSVDSVMVIDPASITKMPGVRNGDKKCESDDDVMIMDPASITKDSFGRKRKRESMWEMLNWVTGTAKNPCAPDICPVPERSKWKSNGNEEIWKQVLFVREAIFLRRQFESSAEQSIWQSQKMHPCMYDDQVGAAYNFRERLKCDKRPLSMQSTPQVQVYSETSSGTGYRSDKRSLSSSTSLPGVDKYSSSKRVSLGSTFQADVPEWTGVASESDPKWLGTQIWPSEKVHKFLIERDPIGKGRQDSCGCPEPGSNGCIRFHIAEKRSKVKLELGVAFYQWNFDKMGEEVKLSWTEEEENLFRDVVRLNPPSQEKYFWDDMFRSFPTKSRVNLKIIRFWKRKKLGLT</sequence>
<protein>
    <submittedName>
        <fullName evidence="4">AT-rich interactive domain protein</fullName>
    </submittedName>
</protein>
<dbReference type="InterPro" id="IPR001005">
    <property type="entry name" value="SANT/Myb"/>
</dbReference>
<comment type="caution">
    <text evidence="4">The sequence shown here is derived from an EMBL/GenBank/DDBJ whole genome shotgun (WGS) entry which is preliminary data.</text>
</comment>
<dbReference type="GO" id="GO:0003677">
    <property type="term" value="F:DNA binding"/>
    <property type="evidence" value="ECO:0007669"/>
    <property type="project" value="InterPro"/>
</dbReference>
<evidence type="ECO:0000259" key="3">
    <source>
        <dbReference type="PROSITE" id="PS51011"/>
    </source>
</evidence>
<evidence type="ECO:0000256" key="1">
    <source>
        <dbReference type="ARBA" id="ARBA00023242"/>
    </source>
</evidence>
<gene>
    <name evidence="4" type="ORF">O6P43_017643</name>
</gene>
<evidence type="ECO:0000256" key="2">
    <source>
        <dbReference type="SAM" id="MobiDB-lite"/>
    </source>
</evidence>
<dbReference type="SMART" id="SM01014">
    <property type="entry name" value="ARID"/>
    <property type="match status" value="1"/>
</dbReference>
<dbReference type="CDD" id="cd16100">
    <property type="entry name" value="ARID"/>
    <property type="match status" value="1"/>
</dbReference>
<feature type="compositionally biased region" description="Polar residues" evidence="2">
    <location>
        <begin position="453"/>
        <end position="468"/>
    </location>
</feature>
<dbReference type="SMART" id="SM00501">
    <property type="entry name" value="BRIGHT"/>
    <property type="match status" value="1"/>
</dbReference>
<proteinExistence type="predicted"/>
<name>A0AAD7PPT1_QUISA</name>
<dbReference type="PROSITE" id="PS51011">
    <property type="entry name" value="ARID"/>
    <property type="match status" value="1"/>
</dbReference>
<dbReference type="SUPFAM" id="SSF46774">
    <property type="entry name" value="ARID-like"/>
    <property type="match status" value="1"/>
</dbReference>
<feature type="region of interest" description="Disordered" evidence="2">
    <location>
        <begin position="453"/>
        <end position="490"/>
    </location>
</feature>
<reference evidence="4" key="1">
    <citation type="journal article" date="2023" name="Science">
        <title>Elucidation of the pathway for biosynthesis of saponin adjuvants from the soapbark tree.</title>
        <authorList>
            <person name="Reed J."/>
            <person name="Orme A."/>
            <person name="El-Demerdash A."/>
            <person name="Owen C."/>
            <person name="Martin L.B.B."/>
            <person name="Misra R.C."/>
            <person name="Kikuchi S."/>
            <person name="Rejzek M."/>
            <person name="Martin A.C."/>
            <person name="Harkess A."/>
            <person name="Leebens-Mack J."/>
            <person name="Louveau T."/>
            <person name="Stephenson M.J."/>
            <person name="Osbourn A."/>
        </authorList>
    </citation>
    <scope>NUCLEOTIDE SEQUENCE</scope>
    <source>
        <strain evidence="4">S10</strain>
    </source>
</reference>
<keyword evidence="5" id="KW-1185">Reference proteome</keyword>
<dbReference type="Gene3D" id="1.10.150.60">
    <property type="entry name" value="ARID DNA-binding domain"/>
    <property type="match status" value="1"/>
</dbReference>
<dbReference type="PANTHER" id="PTHR46410">
    <property type="entry name" value="AT-RICH INTERACTIVE DOMAIN-CONTAINING PROTEIN 2"/>
    <property type="match status" value="1"/>
</dbReference>
<dbReference type="EMBL" id="JARAOO010000007">
    <property type="protein sequence ID" value="KAJ7962415.1"/>
    <property type="molecule type" value="Genomic_DNA"/>
</dbReference>
<keyword evidence="1" id="KW-0539">Nucleus</keyword>
<evidence type="ECO:0000313" key="5">
    <source>
        <dbReference type="Proteomes" id="UP001163823"/>
    </source>
</evidence>
<dbReference type="CDD" id="cd00167">
    <property type="entry name" value="SANT"/>
    <property type="match status" value="1"/>
</dbReference>
<dbReference type="KEGG" id="qsa:O6P43_017643"/>